<organism evidence="11 12">
    <name type="scientific">Amphibalanus amphitrite</name>
    <name type="common">Striped barnacle</name>
    <name type="synonym">Balanus amphitrite</name>
    <dbReference type="NCBI Taxonomy" id="1232801"/>
    <lineage>
        <taxon>Eukaryota</taxon>
        <taxon>Metazoa</taxon>
        <taxon>Ecdysozoa</taxon>
        <taxon>Arthropoda</taxon>
        <taxon>Crustacea</taxon>
        <taxon>Multicrustacea</taxon>
        <taxon>Cirripedia</taxon>
        <taxon>Thoracica</taxon>
        <taxon>Thoracicalcarea</taxon>
        <taxon>Balanomorpha</taxon>
        <taxon>Balanoidea</taxon>
        <taxon>Balanidae</taxon>
        <taxon>Amphibalaninae</taxon>
        <taxon>Amphibalanus</taxon>
    </lineage>
</organism>
<evidence type="ECO:0000256" key="9">
    <source>
        <dbReference type="ARBA" id="ARBA00030615"/>
    </source>
</evidence>
<evidence type="ECO:0000313" key="11">
    <source>
        <dbReference type="EMBL" id="KAF0313805.1"/>
    </source>
</evidence>
<dbReference type="GO" id="GO:0071034">
    <property type="term" value="P:CUT catabolic process"/>
    <property type="evidence" value="ECO:0007669"/>
    <property type="project" value="TreeGrafter"/>
</dbReference>
<evidence type="ECO:0000256" key="7">
    <source>
        <dbReference type="ARBA" id="ARBA00022884"/>
    </source>
</evidence>
<dbReference type="OrthoDB" id="340500at2759"/>
<dbReference type="SUPFAM" id="SSF50249">
    <property type="entry name" value="Nucleic acid-binding proteins"/>
    <property type="match status" value="1"/>
</dbReference>
<keyword evidence="7" id="KW-0694">RNA-binding</keyword>
<dbReference type="GO" id="GO:0034475">
    <property type="term" value="P:U4 snRNA 3'-end processing"/>
    <property type="evidence" value="ECO:0007669"/>
    <property type="project" value="TreeGrafter"/>
</dbReference>
<dbReference type="Pfam" id="PF15985">
    <property type="entry name" value="KH_6"/>
    <property type="match status" value="1"/>
</dbReference>
<dbReference type="Pfam" id="PF21262">
    <property type="entry name" value="RRP40_S1"/>
    <property type="match status" value="1"/>
</dbReference>
<evidence type="ECO:0000256" key="5">
    <source>
        <dbReference type="ARBA" id="ARBA00022552"/>
    </source>
</evidence>
<dbReference type="InterPro" id="IPR012340">
    <property type="entry name" value="NA-bd_OB-fold"/>
</dbReference>
<dbReference type="Gene3D" id="3.30.1370.10">
    <property type="entry name" value="K Homology domain, type 1"/>
    <property type="match status" value="1"/>
</dbReference>
<proteinExistence type="inferred from homology"/>
<dbReference type="PANTHER" id="PTHR21321:SF1">
    <property type="entry name" value="EXOSOME COMPLEX COMPONENT RRP40"/>
    <property type="match status" value="1"/>
</dbReference>
<dbReference type="CDD" id="cd22526">
    <property type="entry name" value="KH-I_Rrp40"/>
    <property type="match status" value="1"/>
</dbReference>
<dbReference type="GO" id="GO:0003723">
    <property type="term" value="F:RNA binding"/>
    <property type="evidence" value="ECO:0007669"/>
    <property type="project" value="UniProtKB-KW"/>
</dbReference>
<dbReference type="GO" id="GO:0000177">
    <property type="term" value="C:cytoplasmic exosome (RNase complex)"/>
    <property type="evidence" value="ECO:0007669"/>
    <property type="project" value="TreeGrafter"/>
</dbReference>
<dbReference type="InterPro" id="IPR036612">
    <property type="entry name" value="KH_dom_type_1_sf"/>
</dbReference>
<evidence type="ECO:0000256" key="8">
    <source>
        <dbReference type="ARBA" id="ARBA00023242"/>
    </source>
</evidence>
<evidence type="ECO:0000256" key="3">
    <source>
        <dbReference type="ARBA" id="ARBA00007841"/>
    </source>
</evidence>
<dbReference type="GO" id="GO:0000176">
    <property type="term" value="C:nuclear exosome (RNase complex)"/>
    <property type="evidence" value="ECO:0007669"/>
    <property type="project" value="TreeGrafter"/>
</dbReference>
<evidence type="ECO:0000256" key="1">
    <source>
        <dbReference type="ARBA" id="ARBA00004496"/>
    </source>
</evidence>
<reference evidence="11 12" key="1">
    <citation type="submission" date="2019-07" db="EMBL/GenBank/DDBJ databases">
        <title>Draft genome assembly of a fouling barnacle, Amphibalanus amphitrite (Darwin, 1854): The first reference genome for Thecostraca.</title>
        <authorList>
            <person name="Kim W."/>
        </authorList>
    </citation>
    <scope>NUCLEOTIDE SEQUENCE [LARGE SCALE GENOMIC DNA]</scope>
    <source>
        <strain evidence="11">SNU_AA5</strain>
        <tissue evidence="11">Soma without cirri and trophi</tissue>
    </source>
</reference>
<dbReference type="SUPFAM" id="SSF110324">
    <property type="entry name" value="Ribosomal L27 protein-like"/>
    <property type="match status" value="1"/>
</dbReference>
<dbReference type="PANTHER" id="PTHR21321">
    <property type="entry name" value="PNAS-3 RELATED"/>
    <property type="match status" value="1"/>
</dbReference>
<keyword evidence="12" id="KW-1185">Reference proteome</keyword>
<comment type="similarity">
    <text evidence="3">Belongs to the RRP40 family.</text>
</comment>
<evidence type="ECO:0000256" key="4">
    <source>
        <dbReference type="ARBA" id="ARBA00022490"/>
    </source>
</evidence>
<dbReference type="FunFam" id="2.40.50.140:FF:000112">
    <property type="entry name" value="Exosome complex component RRP40"/>
    <property type="match status" value="1"/>
</dbReference>
<evidence type="ECO:0000313" key="12">
    <source>
        <dbReference type="Proteomes" id="UP000440578"/>
    </source>
</evidence>
<dbReference type="InterPro" id="IPR049469">
    <property type="entry name" value="RRP40_KH-I"/>
</dbReference>
<dbReference type="Gene3D" id="2.40.50.140">
    <property type="entry name" value="Nucleic acid-binding proteins"/>
    <property type="match status" value="1"/>
</dbReference>
<name>A0A6A4X3F9_AMPAM</name>
<dbReference type="GO" id="GO:0071051">
    <property type="term" value="P:poly(A)-dependent snoRNA 3'-end processing"/>
    <property type="evidence" value="ECO:0007669"/>
    <property type="project" value="TreeGrafter"/>
</dbReference>
<dbReference type="EMBL" id="VIIS01000071">
    <property type="protein sequence ID" value="KAF0313805.1"/>
    <property type="molecule type" value="Genomic_DNA"/>
</dbReference>
<dbReference type="SUPFAM" id="SSF54791">
    <property type="entry name" value="Eukaryotic type KH-domain (KH-domain type I)"/>
    <property type="match status" value="1"/>
</dbReference>
<protein>
    <recommendedName>
        <fullName evidence="9">Ribosomal RNA-processing protein 40</fullName>
    </recommendedName>
</protein>
<keyword evidence="6" id="KW-0271">Exosome</keyword>
<feature type="domain" description="K Homology" evidence="10">
    <location>
        <begin position="152"/>
        <end position="194"/>
    </location>
</feature>
<dbReference type="GO" id="GO:0071038">
    <property type="term" value="P:TRAMP-dependent tRNA surveillance pathway"/>
    <property type="evidence" value="ECO:0007669"/>
    <property type="project" value="TreeGrafter"/>
</dbReference>
<dbReference type="InterPro" id="IPR037319">
    <property type="entry name" value="Rrp40_S1"/>
</dbReference>
<comment type="caution">
    <text evidence="11">The sequence shown here is derived from an EMBL/GenBank/DDBJ whole genome shotgun (WGS) entry which is preliminary data.</text>
</comment>
<sequence>MASPEGLEFVLPGDVIEAEDDVDLGPGLRRDPRGCVVLQPGVHRFRAPRTHWVDTHCRRYVPVRGQCVIGTVTARAGDFFRVDIGAHEPAVLSYLSFEGATKKNRPNVQVGDLVLARLLVANKDMEPELVCVNSKGRAEGLGVLAAEGALDFRVPLHVCRKVLSPLCGLLGRLGSELRFEMAVGMNGRVWARSDSLRYTAAVAAAICACEHMDEQQIAAMCRDITAAAHQNR</sequence>
<dbReference type="GO" id="GO:0000467">
    <property type="term" value="P:exonucleolytic trimming to generate mature 3'-end of 5.8S rRNA from tricistronic rRNA transcript (SSU-rRNA, 5.8S rRNA, LSU-rRNA)"/>
    <property type="evidence" value="ECO:0007669"/>
    <property type="project" value="TreeGrafter"/>
</dbReference>
<dbReference type="GO" id="GO:0071035">
    <property type="term" value="P:nuclear polyadenylation-dependent rRNA catabolic process"/>
    <property type="evidence" value="ECO:0007669"/>
    <property type="project" value="TreeGrafter"/>
</dbReference>
<gene>
    <name evidence="11" type="primary">EXOSC3</name>
    <name evidence="11" type="ORF">FJT64_015691</name>
</gene>
<evidence type="ECO:0000256" key="6">
    <source>
        <dbReference type="ARBA" id="ARBA00022835"/>
    </source>
</evidence>
<keyword evidence="4" id="KW-0963">Cytoplasm</keyword>
<dbReference type="InterPro" id="IPR026699">
    <property type="entry name" value="Exosome_RNA_bind1/RRP40/RRP4"/>
</dbReference>
<dbReference type="Gene3D" id="2.40.50.100">
    <property type="match status" value="1"/>
</dbReference>
<keyword evidence="5" id="KW-0698">rRNA processing</keyword>
<dbReference type="GO" id="GO:0010468">
    <property type="term" value="P:regulation of gene expression"/>
    <property type="evidence" value="ECO:0007669"/>
    <property type="project" value="UniProtKB-ARBA"/>
</dbReference>
<dbReference type="InterPro" id="IPR004088">
    <property type="entry name" value="KH_dom_type_1"/>
</dbReference>
<evidence type="ECO:0000256" key="2">
    <source>
        <dbReference type="ARBA" id="ARBA00004604"/>
    </source>
</evidence>
<accession>A0A6A4X3F9</accession>
<dbReference type="CDD" id="cd05790">
    <property type="entry name" value="S1_Rrp40"/>
    <property type="match status" value="1"/>
</dbReference>
<comment type="subcellular location">
    <subcellularLocation>
        <location evidence="1">Cytoplasm</location>
    </subcellularLocation>
    <subcellularLocation>
        <location evidence="2">Nucleus</location>
        <location evidence="2">Nucleolus</location>
    </subcellularLocation>
</comment>
<dbReference type="AlphaFoldDB" id="A0A6A4X3F9"/>
<evidence type="ECO:0000259" key="10">
    <source>
        <dbReference type="Pfam" id="PF15985"/>
    </source>
</evidence>
<dbReference type="Proteomes" id="UP000440578">
    <property type="component" value="Unassembled WGS sequence"/>
</dbReference>
<dbReference type="GO" id="GO:0005730">
    <property type="term" value="C:nucleolus"/>
    <property type="evidence" value="ECO:0007669"/>
    <property type="project" value="UniProtKB-SubCell"/>
</dbReference>
<keyword evidence="8" id="KW-0539">Nucleus</keyword>